<keyword evidence="4 6" id="KW-1133">Transmembrane helix</keyword>
<protein>
    <submittedName>
        <fullName evidence="7">Cytochrome c oxidase assembly factor CtaG</fullName>
    </submittedName>
</protein>
<dbReference type="GO" id="GO:0005886">
    <property type="term" value="C:plasma membrane"/>
    <property type="evidence" value="ECO:0007669"/>
    <property type="project" value="UniProtKB-SubCell"/>
</dbReference>
<comment type="caution">
    <text evidence="7">The sequence shown here is derived from an EMBL/GenBank/DDBJ whole genome shotgun (WGS) entry which is preliminary data.</text>
</comment>
<gene>
    <name evidence="7" type="primary">ctaG</name>
    <name evidence="7" type="ORF">OEV98_01480</name>
</gene>
<keyword evidence="2" id="KW-1003">Cell membrane</keyword>
<feature type="transmembrane region" description="Helical" evidence="6">
    <location>
        <begin position="84"/>
        <end position="103"/>
    </location>
</feature>
<reference evidence="7" key="1">
    <citation type="submission" date="2022-10" db="EMBL/GenBank/DDBJ databases">
        <title>Description of Fervidibacillus gen. nov. in the family Fervidibacillaceae fam. nov. with two species, Fervidibacillus albus sp. nov., and Fervidibacillus halotolerans sp. nov., isolated from tidal flat sediments.</title>
        <authorList>
            <person name="Kwon K.K."/>
            <person name="Yang S.-H."/>
        </authorList>
    </citation>
    <scope>NUCLEOTIDE SEQUENCE</scope>
    <source>
        <strain evidence="7">JCM 19140</strain>
    </source>
</reference>
<sequence>MLTLSQFGFRALWSPYFFLFIIGVIVLFFYVAIKKRHLFDGNERLSKKEGFLFTFTLLFIYVLKGSPIDLLGHLMFTFHMIQMALLYLLVPQLLIVSIPKWMWSKFITLPYIKPVFTFFTKPLIALLLFNGIFSMYHIPLVFDVVKTDMLLHTIYTFVLLLLAINMWWPLLNKLRDGNQLSGIKKLGYLLAASVLLTPACALIIFNKNPMYSTYSNPDLWYQSLHLCVPADLLATLQLAGPEMFNLMSVLYDQQLGGVIMKILQEVIYGGVLYRIFIEWYRKEQNEPDPILNLDPELLKKS</sequence>
<evidence type="ECO:0000256" key="5">
    <source>
        <dbReference type="ARBA" id="ARBA00023136"/>
    </source>
</evidence>
<dbReference type="Proteomes" id="UP001209318">
    <property type="component" value="Unassembled WGS sequence"/>
</dbReference>
<keyword evidence="3 6" id="KW-0812">Transmembrane</keyword>
<dbReference type="NCBIfam" id="TIGR02737">
    <property type="entry name" value="caa3_CtaG"/>
    <property type="match status" value="1"/>
</dbReference>
<feature type="transmembrane region" description="Helical" evidence="6">
    <location>
        <begin position="12"/>
        <end position="31"/>
    </location>
</feature>
<dbReference type="InterPro" id="IPR014108">
    <property type="entry name" value="Caa3-assmbl_CtaG"/>
</dbReference>
<dbReference type="RefSeq" id="WP_263071369.1">
    <property type="nucleotide sequence ID" value="NZ_JAOUSF010000001.1"/>
</dbReference>
<accession>A0AAE3IRT0</accession>
<name>A0AAE3IRT0_9BACI</name>
<feature type="transmembrane region" description="Helical" evidence="6">
    <location>
        <begin position="123"/>
        <end position="142"/>
    </location>
</feature>
<organism evidence="7 8">
    <name type="scientific">Perspicuibacillus lycopersici</name>
    <dbReference type="NCBI Taxonomy" id="1325689"/>
    <lineage>
        <taxon>Bacteria</taxon>
        <taxon>Bacillati</taxon>
        <taxon>Bacillota</taxon>
        <taxon>Bacilli</taxon>
        <taxon>Bacillales</taxon>
        <taxon>Bacillaceae</taxon>
        <taxon>Perspicuibacillus</taxon>
    </lineage>
</organism>
<proteinExistence type="predicted"/>
<evidence type="ECO:0000256" key="6">
    <source>
        <dbReference type="SAM" id="Phobius"/>
    </source>
</evidence>
<dbReference type="EMBL" id="JAOUSF010000001">
    <property type="protein sequence ID" value="MCU9612231.1"/>
    <property type="molecule type" value="Genomic_DNA"/>
</dbReference>
<dbReference type="InterPro" id="IPR019108">
    <property type="entry name" value="Caa3_assmbl_CtaG-rel"/>
</dbReference>
<feature type="transmembrane region" description="Helical" evidence="6">
    <location>
        <begin position="51"/>
        <end position="72"/>
    </location>
</feature>
<evidence type="ECO:0000256" key="3">
    <source>
        <dbReference type="ARBA" id="ARBA00022692"/>
    </source>
</evidence>
<keyword evidence="5 6" id="KW-0472">Membrane</keyword>
<evidence type="ECO:0000256" key="2">
    <source>
        <dbReference type="ARBA" id="ARBA00022475"/>
    </source>
</evidence>
<evidence type="ECO:0000256" key="1">
    <source>
        <dbReference type="ARBA" id="ARBA00004651"/>
    </source>
</evidence>
<evidence type="ECO:0000313" key="8">
    <source>
        <dbReference type="Proteomes" id="UP001209318"/>
    </source>
</evidence>
<feature type="transmembrane region" description="Helical" evidence="6">
    <location>
        <begin position="149"/>
        <end position="168"/>
    </location>
</feature>
<comment type="subcellular location">
    <subcellularLocation>
        <location evidence="1">Cell membrane</location>
        <topology evidence="1">Multi-pass membrane protein</topology>
    </subcellularLocation>
</comment>
<dbReference type="AlphaFoldDB" id="A0AAE3IRT0"/>
<keyword evidence="8" id="KW-1185">Reference proteome</keyword>
<feature type="transmembrane region" description="Helical" evidence="6">
    <location>
        <begin position="188"/>
        <end position="205"/>
    </location>
</feature>
<dbReference type="Pfam" id="PF09678">
    <property type="entry name" value="Caa3_CtaG"/>
    <property type="match status" value="1"/>
</dbReference>
<evidence type="ECO:0000313" key="7">
    <source>
        <dbReference type="EMBL" id="MCU9612231.1"/>
    </source>
</evidence>
<evidence type="ECO:0000256" key="4">
    <source>
        <dbReference type="ARBA" id="ARBA00022989"/>
    </source>
</evidence>